<dbReference type="PROSITE" id="PS51257">
    <property type="entry name" value="PROKAR_LIPOPROTEIN"/>
    <property type="match status" value="1"/>
</dbReference>
<name>A0A380YP08_BACFN</name>
<sequence>MKKKLMMVAVLLGALSLGACVDNDESASVEAVRNAKAEQLKGLAALANAQAEATKITAEAEAALKNAQAEYQKEMTEEAKQKFAVKIEQIKAKAEQDIAAAKLQAAQDQQALLDLADKRLRELYSQYSIAVGELNQYTGRKLNAVTELTALESGIVDFKTQQEINIARQERYIANYNFQIGLYEKYEKVDKTELEQKAITLRKEYDKVNALVGPKETARYNANKAFEEASYRFNSYYYPEPNSNGENYVKDPIKTVASVKTFEAKRWWNVYAQENKALSANKSIPYYTLNASGVESKKQELANTLKYNKSYLGTPKAGETPAKGLYKDLATAETNLENAKKADPVNQSDVDYWQGEVDQVKANIESAKKLIADNEADVAEFAALIATFSGDDLKAYDKAVEDQKALAEALETALKELNAAQEASSKAEAEWQTAASAANSAFDVDKAIEDLKYSIAGCEQLIITYKTQINSQEDAIASKKAEIETINTQIEAQTAIVNNWKAQIEAAIEAQK</sequence>
<evidence type="ECO:0000313" key="1">
    <source>
        <dbReference type="EMBL" id="CAH08876.1"/>
    </source>
</evidence>
<organism evidence="1 2">
    <name type="scientific">Bacteroides fragilis (strain ATCC 25285 / DSM 2151 / CCUG 4856 / JCM 11019 / LMG 10263 / NCTC 9343 / Onslow / VPI 2553 / EN-2)</name>
    <dbReference type="NCBI Taxonomy" id="272559"/>
    <lineage>
        <taxon>Bacteria</taxon>
        <taxon>Pseudomonadati</taxon>
        <taxon>Bacteroidota</taxon>
        <taxon>Bacteroidia</taxon>
        <taxon>Bacteroidales</taxon>
        <taxon>Bacteroidaceae</taxon>
        <taxon>Bacteroides</taxon>
    </lineage>
</organism>
<dbReference type="RefSeq" id="WP_010993298.1">
    <property type="nucleotide sequence ID" value="NC_003228.3"/>
</dbReference>
<dbReference type="AlphaFoldDB" id="A0A380YP08"/>
<accession>A0A380YP08</accession>
<dbReference type="EMBL" id="CR626927">
    <property type="protein sequence ID" value="CAH08876.1"/>
    <property type="molecule type" value="Genomic_DNA"/>
</dbReference>
<evidence type="ECO:0000313" key="2">
    <source>
        <dbReference type="Proteomes" id="UP000006731"/>
    </source>
</evidence>
<proteinExistence type="predicted"/>
<dbReference type="GeneID" id="60370025"/>
<keyword evidence="1" id="KW-0449">Lipoprotein</keyword>
<protein>
    <submittedName>
        <fullName evidence="1">Lipoprotein</fullName>
    </submittedName>
</protein>
<keyword evidence="2" id="KW-1185">Reference proteome</keyword>
<dbReference type="Proteomes" id="UP000006731">
    <property type="component" value="Chromosome"/>
</dbReference>
<gene>
    <name evidence="1" type="ORF">BF9343_3095</name>
</gene>
<reference evidence="1 2" key="1">
    <citation type="journal article" date="2005" name="Science">
        <title>Extensive DNA inversions in the B. fragilis genome control variable gene expression.</title>
        <authorList>
            <person name="Cerdeno-Tarraga A.M."/>
            <person name="Patrick S."/>
            <person name="Crosmann L."/>
            <person name="Blakely G."/>
            <person name="Abratt V."/>
            <person name="Lennard N."/>
            <person name="Duerden B."/>
            <person name="Poxton I."/>
            <person name="Harris B."/>
            <person name="Quail M.A."/>
            <person name="Barron A."/>
            <person name="Clarck L."/>
            <person name="Corton C."/>
            <person name="Doggett J."/>
            <person name="Holden M.T.G."/>
            <person name="Larke N."/>
            <person name="Line A."/>
            <person name="Lord A."/>
            <person name="Norbertczak H."/>
            <person name="Ormond D."/>
            <person name="Price C."/>
            <person name="Rabbinowitsch E."/>
            <person name="Woodward J."/>
            <person name="Barrel B.G."/>
            <person name="Parkhill J."/>
        </authorList>
    </citation>
    <scope>NUCLEOTIDE SEQUENCE [LARGE SCALE GENOMIC DNA]</scope>
    <source>
        <strain evidence="2">ATCC 25285 / DSM 2151 / CCUG 4856 / JCM 11019 / LMG 10263 / NCTC 9343 / Onslow / VPI 2553 / EN-2</strain>
    </source>
</reference>
<dbReference type="KEGG" id="bfs:BF9343_3095"/>
<dbReference type="HOGENOM" id="CLU_518439_0_0_10"/>
<accession>Q5LAJ7</accession>
<dbReference type="DNASU" id="3286582"/>